<dbReference type="Gene3D" id="1.10.510.10">
    <property type="entry name" value="Transferase(Phosphotransferase) domain 1"/>
    <property type="match status" value="1"/>
</dbReference>
<dbReference type="EC" id="2.7.11.1" evidence="3"/>
<organism evidence="16 17">
    <name type="scientific">Akanthomyces lecanii RCEF 1005</name>
    <dbReference type="NCBI Taxonomy" id="1081108"/>
    <lineage>
        <taxon>Eukaryota</taxon>
        <taxon>Fungi</taxon>
        <taxon>Dikarya</taxon>
        <taxon>Ascomycota</taxon>
        <taxon>Pezizomycotina</taxon>
        <taxon>Sordariomycetes</taxon>
        <taxon>Hypocreomycetidae</taxon>
        <taxon>Hypocreales</taxon>
        <taxon>Cordycipitaceae</taxon>
        <taxon>Akanthomyces</taxon>
        <taxon>Cordyceps confragosa</taxon>
    </lineage>
</organism>
<keyword evidence="6" id="KW-0723">Serine/threonine-protein kinase</keyword>
<comment type="catalytic activity">
    <reaction evidence="14">
        <text>L-seryl-[protein] + ATP = O-phospho-L-seryl-[protein] + ADP + H(+)</text>
        <dbReference type="Rhea" id="RHEA:17989"/>
        <dbReference type="Rhea" id="RHEA-COMP:9863"/>
        <dbReference type="Rhea" id="RHEA-COMP:11604"/>
        <dbReference type="ChEBI" id="CHEBI:15378"/>
        <dbReference type="ChEBI" id="CHEBI:29999"/>
        <dbReference type="ChEBI" id="CHEBI:30616"/>
        <dbReference type="ChEBI" id="CHEBI:83421"/>
        <dbReference type="ChEBI" id="CHEBI:456216"/>
        <dbReference type="EC" id="2.7.11.1"/>
    </reaction>
</comment>
<keyword evidence="8" id="KW-0547">Nucleotide-binding</keyword>
<evidence type="ECO:0000256" key="3">
    <source>
        <dbReference type="ARBA" id="ARBA00012513"/>
    </source>
</evidence>
<evidence type="ECO:0000256" key="5">
    <source>
        <dbReference type="ARBA" id="ARBA00019973"/>
    </source>
</evidence>
<keyword evidence="9 16" id="KW-0418">Kinase</keyword>
<evidence type="ECO:0000256" key="8">
    <source>
        <dbReference type="ARBA" id="ARBA00022741"/>
    </source>
</evidence>
<evidence type="ECO:0000256" key="7">
    <source>
        <dbReference type="ARBA" id="ARBA00022679"/>
    </source>
</evidence>
<evidence type="ECO:0000259" key="15">
    <source>
        <dbReference type="PROSITE" id="PS50011"/>
    </source>
</evidence>
<evidence type="ECO:0000256" key="1">
    <source>
        <dbReference type="ARBA" id="ARBA00003747"/>
    </source>
</evidence>
<dbReference type="GO" id="GO:0005794">
    <property type="term" value="C:Golgi apparatus"/>
    <property type="evidence" value="ECO:0007669"/>
    <property type="project" value="TreeGrafter"/>
</dbReference>
<gene>
    <name evidence="16" type="ORF">LEL_06914</name>
</gene>
<dbReference type="GO" id="GO:0005524">
    <property type="term" value="F:ATP binding"/>
    <property type="evidence" value="ECO:0007669"/>
    <property type="project" value="UniProtKB-KW"/>
</dbReference>
<evidence type="ECO:0000256" key="14">
    <source>
        <dbReference type="ARBA" id="ARBA00048679"/>
    </source>
</evidence>
<dbReference type="SUPFAM" id="SSF56112">
    <property type="entry name" value="Protein kinase-like (PK-like)"/>
    <property type="match status" value="1"/>
</dbReference>
<feature type="domain" description="Protein kinase" evidence="15">
    <location>
        <begin position="17"/>
        <end position="261"/>
    </location>
</feature>
<evidence type="ECO:0000256" key="13">
    <source>
        <dbReference type="ARBA" id="ARBA00047899"/>
    </source>
</evidence>
<dbReference type="InterPro" id="IPR008266">
    <property type="entry name" value="Tyr_kinase_AS"/>
</dbReference>
<dbReference type="GO" id="GO:0004674">
    <property type="term" value="F:protein serine/threonine kinase activity"/>
    <property type="evidence" value="ECO:0007669"/>
    <property type="project" value="UniProtKB-KW"/>
</dbReference>
<dbReference type="PROSITE" id="PS50011">
    <property type="entry name" value="PROTEIN_KINASE_DOM"/>
    <property type="match status" value="1"/>
</dbReference>
<dbReference type="PANTHER" id="PTHR45998">
    <property type="entry name" value="SERINE/THREONINE-PROTEIN KINASE 16"/>
    <property type="match status" value="1"/>
</dbReference>
<dbReference type="InterPro" id="IPR000719">
    <property type="entry name" value="Prot_kinase_dom"/>
</dbReference>
<dbReference type="STRING" id="1081108.A0A168FBD1"/>
<accession>A0A168FBD1</accession>
<reference evidence="16 17" key="1">
    <citation type="journal article" date="2016" name="Genome Biol. Evol.">
        <title>Divergent and convergent evolution of fungal pathogenicity.</title>
        <authorList>
            <person name="Shang Y."/>
            <person name="Xiao G."/>
            <person name="Zheng P."/>
            <person name="Cen K."/>
            <person name="Zhan S."/>
            <person name="Wang C."/>
        </authorList>
    </citation>
    <scope>NUCLEOTIDE SEQUENCE [LARGE SCALE GENOMIC DNA]</scope>
    <source>
        <strain evidence="16 17">RCEF 1005</strain>
    </source>
</reference>
<proteinExistence type="predicted"/>
<dbReference type="InterPro" id="IPR052239">
    <property type="entry name" value="Ser/Thr-specific_kinases"/>
</dbReference>
<dbReference type="EMBL" id="AZHF01000005">
    <property type="protein sequence ID" value="OAA74926.1"/>
    <property type="molecule type" value="Genomic_DNA"/>
</dbReference>
<evidence type="ECO:0000256" key="12">
    <source>
        <dbReference type="ARBA" id="ARBA00033194"/>
    </source>
</evidence>
<evidence type="ECO:0000313" key="17">
    <source>
        <dbReference type="Proteomes" id="UP000076881"/>
    </source>
</evidence>
<evidence type="ECO:0000256" key="2">
    <source>
        <dbReference type="ARBA" id="ARBA00011534"/>
    </source>
</evidence>
<evidence type="ECO:0000313" key="16">
    <source>
        <dbReference type="EMBL" id="OAA74926.1"/>
    </source>
</evidence>
<dbReference type="Proteomes" id="UP000076881">
    <property type="component" value="Unassembled WGS sequence"/>
</dbReference>
<dbReference type="InterPro" id="IPR011009">
    <property type="entry name" value="Kinase-like_dom_sf"/>
</dbReference>
<dbReference type="PROSITE" id="PS00109">
    <property type="entry name" value="PROTEIN_KINASE_TYR"/>
    <property type="match status" value="1"/>
</dbReference>
<evidence type="ECO:0000256" key="9">
    <source>
        <dbReference type="ARBA" id="ARBA00022777"/>
    </source>
</evidence>
<comment type="subunit">
    <text evidence="2">Component of the EKC/KEOPS complex composed of at least BUD32, CGI121, GON7, KAE1 and PCC1; the whole complex dimerizes.</text>
</comment>
<dbReference type="OrthoDB" id="4062651at2759"/>
<protein>
    <recommendedName>
        <fullName evidence="5">EKC/KEOPS complex subunit BUD32</fullName>
        <ecNumber evidence="3">2.7.11.1</ecNumber>
    </recommendedName>
    <alternativeName>
        <fullName evidence="11 12">Atypical Serine/threonine protein kinase BUD32</fullName>
    </alternativeName>
    <alternativeName>
        <fullName evidence="4">EKC/KEOPS complex subunit bud32</fullName>
    </alternativeName>
</protein>
<dbReference type="PANTHER" id="PTHR45998:SF2">
    <property type="entry name" value="SERINE_THREONINE-PROTEIN KINASE 16"/>
    <property type="match status" value="1"/>
</dbReference>
<comment type="function">
    <text evidence="1">Component of the EKC/KEOPS complex that is required for the formation of a threonylcarbamoyl group on adenosine at position 37 (t(6)A37) in tRNAs that read codons beginning with adenine. The complex is probably involved in the transfer of the threonylcarbamoyl moiety of threonylcarbamoyl-AMP (TC-AMP) to the N6 group of A37. BUD32 has ATPase activity in the context of the EKC/KEOPS complex and likely plays a supporting role to the catalytic subunit KAE1. The EKC/KEOPS complex also promotes both telomere uncapping and telomere elongation. The complex is required for efficient recruitment of transcriptional coactivators.</text>
</comment>
<dbReference type="Pfam" id="PF00069">
    <property type="entry name" value="Pkinase"/>
    <property type="match status" value="1"/>
</dbReference>
<keyword evidence="17" id="KW-1185">Reference proteome</keyword>
<keyword evidence="7" id="KW-0808">Transferase</keyword>
<comment type="catalytic activity">
    <reaction evidence="13">
        <text>L-threonyl-[protein] + ATP = O-phospho-L-threonyl-[protein] + ADP + H(+)</text>
        <dbReference type="Rhea" id="RHEA:46608"/>
        <dbReference type="Rhea" id="RHEA-COMP:11060"/>
        <dbReference type="Rhea" id="RHEA-COMP:11605"/>
        <dbReference type="ChEBI" id="CHEBI:15378"/>
        <dbReference type="ChEBI" id="CHEBI:30013"/>
        <dbReference type="ChEBI" id="CHEBI:30616"/>
        <dbReference type="ChEBI" id="CHEBI:61977"/>
        <dbReference type="ChEBI" id="CHEBI:456216"/>
        <dbReference type="EC" id="2.7.11.1"/>
    </reaction>
</comment>
<evidence type="ECO:0000256" key="11">
    <source>
        <dbReference type="ARBA" id="ARBA00030980"/>
    </source>
</evidence>
<keyword evidence="10" id="KW-0067">ATP-binding</keyword>
<evidence type="ECO:0000256" key="10">
    <source>
        <dbReference type="ARBA" id="ARBA00022840"/>
    </source>
</evidence>
<evidence type="ECO:0000256" key="6">
    <source>
        <dbReference type="ARBA" id="ARBA00022527"/>
    </source>
</evidence>
<name>A0A168FBD1_CORDF</name>
<dbReference type="AlphaFoldDB" id="A0A168FBD1"/>
<sequence>MEIIEWYEARKRVGGDFQIFLKIIVWHDGEIYVGKWRDRQQPPAAFEQLEDVKIIPTKDRGPIVRSNWKAALPISDGWVKEPKWEDYLSPELEADMEHEIEMCELVRQSPHINLATYRGCLLGHGRVKGLLFDKYQHTLLEKVNPQRLSKAHFVQGDRSLVDKTMRGWMPQLRSAVSHLHKLGYVHNDITPANIMLDKNERPVLIDFEGLRRAGESLRKVKRTIGWHDETVMLAQESNDWDALDEIEVWLFGKAGDLKFVG</sequence>
<comment type="caution">
    <text evidence="16">The sequence shown here is derived from an EMBL/GenBank/DDBJ whole genome shotgun (WGS) entry which is preliminary data.</text>
</comment>
<evidence type="ECO:0000256" key="4">
    <source>
        <dbReference type="ARBA" id="ARBA00013948"/>
    </source>
</evidence>